<organism evidence="1 2">
    <name type="scientific">Lysinibacillus alkalisoli</name>
    <dbReference type="NCBI Taxonomy" id="1911548"/>
    <lineage>
        <taxon>Bacteria</taxon>
        <taxon>Bacillati</taxon>
        <taxon>Bacillota</taxon>
        <taxon>Bacilli</taxon>
        <taxon>Bacillales</taxon>
        <taxon>Bacillaceae</taxon>
        <taxon>Lysinibacillus</taxon>
    </lineage>
</organism>
<proteinExistence type="predicted"/>
<sequence length="176" mass="20566">MSPSDLQNEIMKRLRVLLENFPLDTKGAVPLSDNDITPFKVFRQSLPETLHDMDDYREEDEKDKDVYPFAIVNLPGGQQESYGASQIEPIAILIGIKNKDRDNRGFSDVVEVVQVIMDNFNANPIVNDLYVMQYPIKWLPYEEENTFPYFFAQIEMRFEIETTTYRGGLDDDERKW</sequence>
<gene>
    <name evidence="1" type="ORF">GCM10007425_29510</name>
</gene>
<keyword evidence="2" id="KW-1185">Reference proteome</keyword>
<reference evidence="1" key="2">
    <citation type="submission" date="2020-09" db="EMBL/GenBank/DDBJ databases">
        <authorList>
            <person name="Sun Q."/>
            <person name="Zhou Y."/>
        </authorList>
    </citation>
    <scope>NUCLEOTIDE SEQUENCE</scope>
    <source>
        <strain evidence="1">CGMCC 1.15760</strain>
    </source>
</reference>
<dbReference type="RefSeq" id="WP_188615837.1">
    <property type="nucleotide sequence ID" value="NZ_BMJT01000013.1"/>
</dbReference>
<comment type="caution">
    <text evidence="1">The sequence shown here is derived from an EMBL/GenBank/DDBJ whole genome shotgun (WGS) entry which is preliminary data.</text>
</comment>
<name>A0A917LJV8_9BACI</name>
<dbReference type="AlphaFoldDB" id="A0A917LJV8"/>
<evidence type="ECO:0000313" key="2">
    <source>
        <dbReference type="Proteomes" id="UP000616608"/>
    </source>
</evidence>
<reference evidence="1" key="1">
    <citation type="journal article" date="2014" name="Int. J. Syst. Evol. Microbiol.">
        <title>Complete genome sequence of Corynebacterium casei LMG S-19264T (=DSM 44701T), isolated from a smear-ripened cheese.</title>
        <authorList>
            <consortium name="US DOE Joint Genome Institute (JGI-PGF)"/>
            <person name="Walter F."/>
            <person name="Albersmeier A."/>
            <person name="Kalinowski J."/>
            <person name="Ruckert C."/>
        </authorList>
    </citation>
    <scope>NUCLEOTIDE SEQUENCE</scope>
    <source>
        <strain evidence="1">CGMCC 1.15760</strain>
    </source>
</reference>
<dbReference type="Proteomes" id="UP000616608">
    <property type="component" value="Unassembled WGS sequence"/>
</dbReference>
<evidence type="ECO:0000313" key="1">
    <source>
        <dbReference type="EMBL" id="GGG32932.1"/>
    </source>
</evidence>
<dbReference type="EMBL" id="BMJT01000013">
    <property type="protein sequence ID" value="GGG32932.1"/>
    <property type="molecule type" value="Genomic_DNA"/>
</dbReference>
<accession>A0A917LJV8</accession>
<protein>
    <submittedName>
        <fullName evidence="1">Uncharacterized protein</fullName>
    </submittedName>
</protein>